<organism evidence="1">
    <name type="scientific">Arundo donax</name>
    <name type="common">Giant reed</name>
    <name type="synonym">Donax arundinaceus</name>
    <dbReference type="NCBI Taxonomy" id="35708"/>
    <lineage>
        <taxon>Eukaryota</taxon>
        <taxon>Viridiplantae</taxon>
        <taxon>Streptophyta</taxon>
        <taxon>Embryophyta</taxon>
        <taxon>Tracheophyta</taxon>
        <taxon>Spermatophyta</taxon>
        <taxon>Magnoliopsida</taxon>
        <taxon>Liliopsida</taxon>
        <taxon>Poales</taxon>
        <taxon>Poaceae</taxon>
        <taxon>PACMAD clade</taxon>
        <taxon>Arundinoideae</taxon>
        <taxon>Arundineae</taxon>
        <taxon>Arundo</taxon>
    </lineage>
</organism>
<proteinExistence type="predicted"/>
<evidence type="ECO:0000313" key="1">
    <source>
        <dbReference type="EMBL" id="JAD57457.1"/>
    </source>
</evidence>
<accession>A0A0A9BDS6</accession>
<name>A0A0A9BDS6_ARUDO</name>
<sequence>MMEQQISRFLCSD</sequence>
<reference evidence="1" key="1">
    <citation type="submission" date="2014-09" db="EMBL/GenBank/DDBJ databases">
        <authorList>
            <person name="Magalhaes I.L.F."/>
            <person name="Oliveira U."/>
            <person name="Santos F.R."/>
            <person name="Vidigal T.H.D.A."/>
            <person name="Brescovit A.D."/>
            <person name="Santos A.J."/>
        </authorList>
    </citation>
    <scope>NUCLEOTIDE SEQUENCE</scope>
    <source>
        <tissue evidence="1">Shoot tissue taken approximately 20 cm above the soil surface</tissue>
    </source>
</reference>
<dbReference type="EMBL" id="GBRH01240438">
    <property type="protein sequence ID" value="JAD57457.1"/>
    <property type="molecule type" value="Transcribed_RNA"/>
</dbReference>
<reference evidence="1" key="2">
    <citation type="journal article" date="2015" name="Data Brief">
        <title>Shoot transcriptome of the giant reed, Arundo donax.</title>
        <authorList>
            <person name="Barrero R.A."/>
            <person name="Guerrero F.D."/>
            <person name="Moolhuijzen P."/>
            <person name="Goolsby J.A."/>
            <person name="Tidwell J."/>
            <person name="Bellgard S.E."/>
            <person name="Bellgard M.I."/>
        </authorList>
    </citation>
    <scope>NUCLEOTIDE SEQUENCE</scope>
    <source>
        <tissue evidence="1">Shoot tissue taken approximately 20 cm above the soil surface</tissue>
    </source>
</reference>
<protein>
    <submittedName>
        <fullName evidence="1">Uncharacterized protein</fullName>
    </submittedName>
</protein>